<accession>A0ABT8TXS4</accession>
<evidence type="ECO:0000313" key="2">
    <source>
        <dbReference type="EMBL" id="MDO3398159.1"/>
    </source>
</evidence>
<dbReference type="Proteomes" id="UP001168363">
    <property type="component" value="Unassembled WGS sequence"/>
</dbReference>
<proteinExistence type="predicted"/>
<evidence type="ECO:0000256" key="1">
    <source>
        <dbReference type="SAM" id="Coils"/>
    </source>
</evidence>
<organism evidence="2 3">
    <name type="scientific">Nocardioides cremeus</name>
    <dbReference type="NCBI Taxonomy" id="3058044"/>
    <lineage>
        <taxon>Bacteria</taxon>
        <taxon>Bacillati</taxon>
        <taxon>Actinomycetota</taxon>
        <taxon>Actinomycetes</taxon>
        <taxon>Propionibacteriales</taxon>
        <taxon>Nocardioidaceae</taxon>
        <taxon>Nocardioides</taxon>
    </lineage>
</organism>
<feature type="non-terminal residue" evidence="2">
    <location>
        <position position="192"/>
    </location>
</feature>
<evidence type="ECO:0000313" key="3">
    <source>
        <dbReference type="Proteomes" id="UP001168363"/>
    </source>
</evidence>
<dbReference type="InterPro" id="IPR010009">
    <property type="entry name" value="ApoLp-III"/>
</dbReference>
<sequence length="192" mass="20636">QNMYKFVVFSVIAVVALQGVLAKPKAKAAPVEKSQIDELAVNARQIVRNVSSVIEGNLPDSKQVSDTLSETSQQLATKVKDIVENLNKQAQDHKGDIEQVVNQIKESLSTTATKLQAAIGPDAVKKAKEVKANLDEGLNKAIAEAEKLAKAAEPEATKVKNDLTNAAKSLLDQVVELSKNLKTELDKNLAKA</sequence>
<dbReference type="RefSeq" id="WP_302710374.1">
    <property type="nucleotide sequence ID" value="NZ_JAULSC010000071.1"/>
</dbReference>
<keyword evidence="1" id="KW-0175">Coiled coil</keyword>
<comment type="caution">
    <text evidence="2">The sequence shown here is derived from an EMBL/GenBank/DDBJ whole genome shotgun (WGS) entry which is preliminary data.</text>
</comment>
<feature type="non-terminal residue" evidence="2">
    <location>
        <position position="1"/>
    </location>
</feature>
<dbReference type="EMBL" id="JAULSC010000071">
    <property type="protein sequence ID" value="MDO3398159.1"/>
    <property type="molecule type" value="Genomic_DNA"/>
</dbReference>
<dbReference type="Pfam" id="PF07464">
    <property type="entry name" value="ApoLp-III"/>
    <property type="match status" value="1"/>
</dbReference>
<dbReference type="SUPFAM" id="SSF58113">
    <property type="entry name" value="Apolipoprotein A-I"/>
    <property type="match status" value="1"/>
</dbReference>
<gene>
    <name evidence="2" type="ORF">QWJ41_20770</name>
</gene>
<evidence type="ECO:0008006" key="4">
    <source>
        <dbReference type="Google" id="ProtNLM"/>
    </source>
</evidence>
<reference evidence="2" key="1">
    <citation type="submission" date="2023-06" db="EMBL/GenBank/DDBJ databases">
        <title>Genome sequence of Nocardioides sp. SOB44.</title>
        <authorList>
            <person name="Zhang G."/>
        </authorList>
    </citation>
    <scope>NUCLEOTIDE SEQUENCE</scope>
    <source>
        <strain evidence="2">SOB44</strain>
    </source>
</reference>
<feature type="coiled-coil region" evidence="1">
    <location>
        <begin position="83"/>
        <end position="180"/>
    </location>
</feature>
<name>A0ABT8TXS4_9ACTN</name>
<protein>
    <recommendedName>
        <fullName evidence="4">Apolipophorin-III</fullName>
    </recommendedName>
</protein>
<dbReference type="Gene3D" id="1.20.120.20">
    <property type="entry name" value="Apolipoprotein"/>
    <property type="match status" value="1"/>
</dbReference>
<keyword evidence="3" id="KW-1185">Reference proteome</keyword>